<evidence type="ECO:0000313" key="3">
    <source>
        <dbReference type="EMBL" id="MQO02830.1"/>
    </source>
</evidence>
<comment type="caution">
    <text evidence="3">The sequence shown here is derived from an EMBL/GenBank/DDBJ whole genome shotgun (WGS) entry which is preliminary data.</text>
</comment>
<dbReference type="InterPro" id="IPR001296">
    <property type="entry name" value="Glyco_trans_1"/>
</dbReference>
<dbReference type="Gene3D" id="3.40.50.2000">
    <property type="entry name" value="Glycogen Phosphorylase B"/>
    <property type="match status" value="2"/>
</dbReference>
<dbReference type="AlphaFoldDB" id="A0AB35ZDP0"/>
<dbReference type="SUPFAM" id="SSF53756">
    <property type="entry name" value="UDP-Glycosyltransferase/glycogen phosphorylase"/>
    <property type="match status" value="1"/>
</dbReference>
<sequence length="398" mass="45577">MNILFFYRVYPNYGGVEVVTSVLAKRFVEDGHQVTIASLEQPHPELKDQNIEGVELIALHHPVLAKDNIARLHQVIVDKKIDIIVNQWGLPYKTTILCNKAIKGTNCKLVSVLHGAPNISKVIIKAQDKVKNVTNPISKLVYSSILKAKEEVIKWSIRYACKHNEKYIMLSNAFIEPLIKYARIKDSANITAIGNPVTIPVDLSGFDLKNKKKQILYVGRMDFENKRVNRIVEAWEGIADRHKDWELVLVGDGPHKSLLQEYVAQHHIDRVKFEGFQVDAPIRYYKDASIFMLTSDLEGFGLVIIESMSFGCVPIVYGSYEAVYDIIEHGKSGFITPMPYSKSKTMEYMEQLIENENLRNDIAKNAMTRSKLFSINSIAKKWYDLFDEVLKHHHQKYK</sequence>
<dbReference type="Pfam" id="PF13439">
    <property type="entry name" value="Glyco_transf_4"/>
    <property type="match status" value="1"/>
</dbReference>
<proteinExistence type="predicted"/>
<organism evidence="3 4">
    <name type="scientific">Segatella copri</name>
    <dbReference type="NCBI Taxonomy" id="165179"/>
    <lineage>
        <taxon>Bacteria</taxon>
        <taxon>Pseudomonadati</taxon>
        <taxon>Bacteroidota</taxon>
        <taxon>Bacteroidia</taxon>
        <taxon>Bacteroidales</taxon>
        <taxon>Prevotellaceae</taxon>
        <taxon>Segatella</taxon>
    </lineage>
</organism>
<gene>
    <name evidence="3" type="ORF">F7D62_01595</name>
</gene>
<dbReference type="InterPro" id="IPR028098">
    <property type="entry name" value="Glyco_trans_4-like_N"/>
</dbReference>
<dbReference type="EMBL" id="VZBT01000013">
    <property type="protein sequence ID" value="MQO02830.1"/>
    <property type="molecule type" value="Genomic_DNA"/>
</dbReference>
<feature type="domain" description="Glycosyl transferase family 1" evidence="1">
    <location>
        <begin position="208"/>
        <end position="366"/>
    </location>
</feature>
<feature type="domain" description="Glycosyltransferase subfamily 4-like N-terminal" evidence="2">
    <location>
        <begin position="13"/>
        <end position="197"/>
    </location>
</feature>
<dbReference type="Proteomes" id="UP000390763">
    <property type="component" value="Unassembled WGS sequence"/>
</dbReference>
<evidence type="ECO:0000259" key="1">
    <source>
        <dbReference type="Pfam" id="PF00534"/>
    </source>
</evidence>
<evidence type="ECO:0000313" key="4">
    <source>
        <dbReference type="Proteomes" id="UP000390763"/>
    </source>
</evidence>
<name>A0AB35ZDP0_9BACT</name>
<accession>A0AB35ZDP0</accession>
<protein>
    <submittedName>
        <fullName evidence="3">Glycosyltransferase family 4 protein</fullName>
    </submittedName>
</protein>
<dbReference type="GO" id="GO:0016757">
    <property type="term" value="F:glycosyltransferase activity"/>
    <property type="evidence" value="ECO:0007669"/>
    <property type="project" value="InterPro"/>
</dbReference>
<dbReference type="RefSeq" id="WP_153088317.1">
    <property type="nucleotide sequence ID" value="NZ_VZAO01000224.1"/>
</dbReference>
<dbReference type="Pfam" id="PF00534">
    <property type="entry name" value="Glycos_transf_1"/>
    <property type="match status" value="1"/>
</dbReference>
<evidence type="ECO:0000259" key="2">
    <source>
        <dbReference type="Pfam" id="PF13439"/>
    </source>
</evidence>
<dbReference type="PANTHER" id="PTHR12526">
    <property type="entry name" value="GLYCOSYLTRANSFERASE"/>
    <property type="match status" value="1"/>
</dbReference>
<reference evidence="4" key="1">
    <citation type="submission" date="2019-09" db="EMBL/GenBank/DDBJ databases">
        <title>Distinct polysaccharide growth profiles of human intestinal Prevotella copri isolates.</title>
        <authorList>
            <person name="Fehlner-Peach H."/>
            <person name="Magnabosco C."/>
            <person name="Raghavan V."/>
            <person name="Scher J.U."/>
            <person name="Tett A."/>
            <person name="Cox L.M."/>
            <person name="Gottsegen C."/>
            <person name="Watters A."/>
            <person name="Wiltshire- Gordon J.D."/>
            <person name="Segata N."/>
            <person name="Bonneau R."/>
            <person name="Littman D.R."/>
        </authorList>
    </citation>
    <scope>NUCLEOTIDE SEQUENCE [LARGE SCALE GENOMIC DNA]</scope>
    <source>
        <strain evidence="4">iAK279</strain>
    </source>
</reference>
<dbReference type="PANTHER" id="PTHR12526:SF628">
    <property type="entry name" value="MANNOSYLGLUCOSYLGLYCERATE SYNTHASE"/>
    <property type="match status" value="1"/>
</dbReference>